<dbReference type="EMBL" id="PDXD01000025">
    <property type="protein sequence ID" value="RYN72624.1"/>
    <property type="molecule type" value="Genomic_DNA"/>
</dbReference>
<dbReference type="AlphaFoldDB" id="A0A4Q4N9M4"/>
<dbReference type="PANTHER" id="PTHR31465:SF1">
    <property type="entry name" value="PROTEIN RTA1-RELATED"/>
    <property type="match status" value="1"/>
</dbReference>
<keyword evidence="2 6" id="KW-0812">Transmembrane</keyword>
<feature type="transmembrane region" description="Helical" evidence="6">
    <location>
        <begin position="85"/>
        <end position="113"/>
    </location>
</feature>
<feature type="transmembrane region" description="Helical" evidence="6">
    <location>
        <begin position="125"/>
        <end position="142"/>
    </location>
</feature>
<evidence type="ECO:0000256" key="2">
    <source>
        <dbReference type="ARBA" id="ARBA00022692"/>
    </source>
</evidence>
<dbReference type="InterPro" id="IPR007568">
    <property type="entry name" value="RTA1"/>
</dbReference>
<proteinExistence type="predicted"/>
<name>A0A4Q4N9M4_ALTAL</name>
<dbReference type="Pfam" id="PF04479">
    <property type="entry name" value="RTA1"/>
    <property type="match status" value="1"/>
</dbReference>
<keyword evidence="3 6" id="KW-1133">Transmembrane helix</keyword>
<feature type="region of interest" description="Disordered" evidence="5">
    <location>
        <begin position="307"/>
        <end position="343"/>
    </location>
</feature>
<accession>A0A4Q4N9M4</accession>
<reference evidence="8" key="1">
    <citation type="journal article" date="2019" name="bioRxiv">
        <title>Genomics, evolutionary history and diagnostics of the Alternaria alternata species group including apple and Asian pear pathotypes.</title>
        <authorList>
            <person name="Armitage A.D."/>
            <person name="Cockerton H.M."/>
            <person name="Sreenivasaprasad S."/>
            <person name="Woodhall J.W."/>
            <person name="Lane C.R."/>
            <person name="Harrison R.J."/>
            <person name="Clarkson J.P."/>
        </authorList>
    </citation>
    <scope>NUCLEOTIDE SEQUENCE [LARGE SCALE GENOMIC DNA]</scope>
    <source>
        <strain evidence="8">FERA 1177</strain>
    </source>
</reference>
<feature type="transmembrane region" description="Helical" evidence="6">
    <location>
        <begin position="234"/>
        <end position="255"/>
    </location>
</feature>
<dbReference type="PANTHER" id="PTHR31465">
    <property type="entry name" value="PROTEIN RTA1-RELATED"/>
    <property type="match status" value="1"/>
</dbReference>
<feature type="transmembrane region" description="Helical" evidence="6">
    <location>
        <begin position="20"/>
        <end position="44"/>
    </location>
</feature>
<sequence length="343" mass="38672">MSDTTYRPALDDPNAYVLYRYIPSTVAAIVFVVVFGLTTLAHVFQLIKKKTWYFTPLVVGGLFEVIGFIGRYLSHDDVWALGPFIMQSLLILLAPALFAASIYIILGRIILLVDGERYSLVRQKWLTKLFVTGDVLSFLMQGSGGGIQAMGTLDALHTGEQIIIGGLFVQLIFFGLFIVVSGVFHYRLVRDLPLKKRYSPLSLFKSRRFSPSTHTSSTVPRASLSELPWKRHLYTLYLASALIMVRSIFRVVEYIQGNAGYLLSHEVYLYIFDATLMFFVMLAFNWTHPSQITDAYQKRLRSGSPIELQHSHDSATGADEEHMLESREAKNSVRTGGWVPSRG</sequence>
<evidence type="ECO:0000256" key="4">
    <source>
        <dbReference type="ARBA" id="ARBA00023136"/>
    </source>
</evidence>
<feature type="transmembrane region" description="Helical" evidence="6">
    <location>
        <begin position="51"/>
        <end position="73"/>
    </location>
</feature>
<gene>
    <name evidence="7" type="ORF">AA0117_g8378</name>
</gene>
<evidence type="ECO:0000256" key="3">
    <source>
        <dbReference type="ARBA" id="ARBA00022989"/>
    </source>
</evidence>
<dbReference type="Proteomes" id="UP000291422">
    <property type="component" value="Unassembled WGS sequence"/>
</dbReference>
<evidence type="ECO:0000313" key="8">
    <source>
        <dbReference type="Proteomes" id="UP000291422"/>
    </source>
</evidence>
<evidence type="ECO:0000256" key="5">
    <source>
        <dbReference type="SAM" id="MobiDB-lite"/>
    </source>
</evidence>
<feature type="transmembrane region" description="Helical" evidence="6">
    <location>
        <begin position="267"/>
        <end position="286"/>
    </location>
</feature>
<organism evidence="7 8">
    <name type="scientific">Alternaria alternata</name>
    <name type="common">Alternaria rot fungus</name>
    <name type="synonym">Torula alternata</name>
    <dbReference type="NCBI Taxonomy" id="5599"/>
    <lineage>
        <taxon>Eukaryota</taxon>
        <taxon>Fungi</taxon>
        <taxon>Dikarya</taxon>
        <taxon>Ascomycota</taxon>
        <taxon>Pezizomycotina</taxon>
        <taxon>Dothideomycetes</taxon>
        <taxon>Pleosporomycetidae</taxon>
        <taxon>Pleosporales</taxon>
        <taxon>Pleosporineae</taxon>
        <taxon>Pleosporaceae</taxon>
        <taxon>Alternaria</taxon>
        <taxon>Alternaria sect. Alternaria</taxon>
        <taxon>Alternaria alternata complex</taxon>
    </lineage>
</organism>
<comment type="caution">
    <text evidence="7">The sequence shown here is derived from an EMBL/GenBank/DDBJ whole genome shotgun (WGS) entry which is preliminary data.</text>
</comment>
<evidence type="ECO:0000256" key="6">
    <source>
        <dbReference type="SAM" id="Phobius"/>
    </source>
</evidence>
<evidence type="ECO:0008006" key="9">
    <source>
        <dbReference type="Google" id="ProtNLM"/>
    </source>
</evidence>
<dbReference type="VEuPathDB" id="FungiDB:CC77DRAFT_169727"/>
<evidence type="ECO:0000313" key="7">
    <source>
        <dbReference type="EMBL" id="RYN72624.1"/>
    </source>
</evidence>
<keyword evidence="4 6" id="KW-0472">Membrane</keyword>
<feature type="compositionally biased region" description="Basic and acidic residues" evidence="5">
    <location>
        <begin position="309"/>
        <end position="331"/>
    </location>
</feature>
<evidence type="ECO:0000256" key="1">
    <source>
        <dbReference type="ARBA" id="ARBA00004141"/>
    </source>
</evidence>
<feature type="transmembrane region" description="Helical" evidence="6">
    <location>
        <begin position="162"/>
        <end position="186"/>
    </location>
</feature>
<dbReference type="GO" id="GO:0016020">
    <property type="term" value="C:membrane"/>
    <property type="evidence" value="ECO:0007669"/>
    <property type="project" value="UniProtKB-SubCell"/>
</dbReference>
<protein>
    <recommendedName>
        <fullName evidence="9">RTA1-domain-containing protein</fullName>
    </recommendedName>
</protein>
<comment type="subcellular location">
    <subcellularLocation>
        <location evidence="1">Membrane</location>
        <topology evidence="1">Multi-pass membrane protein</topology>
    </subcellularLocation>
</comment>